<evidence type="ECO:0000313" key="1">
    <source>
        <dbReference type="EMBL" id="KLO12103.1"/>
    </source>
</evidence>
<name>A0A0H2RRJ4_9AGAM</name>
<keyword evidence="2" id="KW-1185">Reference proteome</keyword>
<dbReference type="Proteomes" id="UP000053477">
    <property type="component" value="Unassembled WGS sequence"/>
</dbReference>
<dbReference type="AlphaFoldDB" id="A0A0H2RRJ4"/>
<dbReference type="InParanoid" id="A0A0H2RRJ4"/>
<sequence>MLASERRHCLELLLFIVRRIELIVNVDVERKPSPSENFCIVILGGWCQTRLPRLVSLRTASLLFFSVTYASFCQLERLLVHIPTFSVISLTSQQDSSPQRTSFSVEWIPVRRKSLCNNSFGRPTFRPVPESCALDAEHCFSTCSSPFRRGLPALV</sequence>
<proteinExistence type="predicted"/>
<reference evidence="1 2" key="1">
    <citation type="submission" date="2015-04" db="EMBL/GenBank/DDBJ databases">
        <title>Complete genome sequence of Schizopora paradoxa KUC8140, a cosmopolitan wood degrader in East Asia.</title>
        <authorList>
            <consortium name="DOE Joint Genome Institute"/>
            <person name="Min B."/>
            <person name="Park H."/>
            <person name="Jang Y."/>
            <person name="Kim J.-J."/>
            <person name="Kim K.H."/>
            <person name="Pangilinan J."/>
            <person name="Lipzen A."/>
            <person name="Riley R."/>
            <person name="Grigoriev I.V."/>
            <person name="Spatafora J.W."/>
            <person name="Choi I.-G."/>
        </authorList>
    </citation>
    <scope>NUCLEOTIDE SEQUENCE [LARGE SCALE GENOMIC DNA]</scope>
    <source>
        <strain evidence="1 2">KUC8140</strain>
    </source>
</reference>
<gene>
    <name evidence="1" type="ORF">SCHPADRAFT_438079</name>
</gene>
<protein>
    <submittedName>
        <fullName evidence="1">Uncharacterized protein</fullName>
    </submittedName>
</protein>
<dbReference type="EMBL" id="KQ085985">
    <property type="protein sequence ID" value="KLO12103.1"/>
    <property type="molecule type" value="Genomic_DNA"/>
</dbReference>
<organism evidence="1 2">
    <name type="scientific">Schizopora paradoxa</name>
    <dbReference type="NCBI Taxonomy" id="27342"/>
    <lineage>
        <taxon>Eukaryota</taxon>
        <taxon>Fungi</taxon>
        <taxon>Dikarya</taxon>
        <taxon>Basidiomycota</taxon>
        <taxon>Agaricomycotina</taxon>
        <taxon>Agaricomycetes</taxon>
        <taxon>Hymenochaetales</taxon>
        <taxon>Schizoporaceae</taxon>
        <taxon>Schizopora</taxon>
    </lineage>
</organism>
<evidence type="ECO:0000313" key="2">
    <source>
        <dbReference type="Proteomes" id="UP000053477"/>
    </source>
</evidence>
<accession>A0A0H2RRJ4</accession>